<reference evidence="1 2" key="1">
    <citation type="submission" date="2024-10" db="EMBL/GenBank/DDBJ databases">
        <title>The Natural Products Discovery Center: Release of the First 8490 Sequenced Strains for Exploring Actinobacteria Biosynthetic Diversity.</title>
        <authorList>
            <person name="Kalkreuter E."/>
            <person name="Kautsar S.A."/>
            <person name="Yang D."/>
            <person name="Bader C.D."/>
            <person name="Teijaro C.N."/>
            <person name="Fluegel L."/>
            <person name="Davis C.M."/>
            <person name="Simpson J.R."/>
            <person name="Lauterbach L."/>
            <person name="Steele A.D."/>
            <person name="Gui C."/>
            <person name="Meng S."/>
            <person name="Li G."/>
            <person name="Viehrig K."/>
            <person name="Ye F."/>
            <person name="Su P."/>
            <person name="Kiefer A.F."/>
            <person name="Nichols A."/>
            <person name="Cepeda A.J."/>
            <person name="Yan W."/>
            <person name="Fan B."/>
            <person name="Jiang Y."/>
            <person name="Adhikari A."/>
            <person name="Zheng C.-J."/>
            <person name="Schuster L."/>
            <person name="Cowan T.M."/>
            <person name="Smanski M.J."/>
            <person name="Chevrette M.G."/>
            <person name="De Carvalho L.P.S."/>
            <person name="Shen B."/>
        </authorList>
    </citation>
    <scope>NUCLEOTIDE SEQUENCE [LARGE SCALE GENOMIC DNA]</scope>
    <source>
        <strain evidence="1 2">NPDC087581</strain>
    </source>
</reference>
<accession>A0ABW8DSK0</accession>
<keyword evidence="2" id="KW-1185">Reference proteome</keyword>
<dbReference type="EMBL" id="JBIUWZ010000001">
    <property type="protein sequence ID" value="MFJ2676572.1"/>
    <property type="molecule type" value="Genomic_DNA"/>
</dbReference>
<name>A0ABW8DSK0_9PSED</name>
<sequence>MKSIAVMVFILTMLGGCDVSFNNNTTPNVTATDPGTPQQQQNVFDTAVGFLGLLDAGTAEMTWPAVSPVLQAKTSKLMWASSLKGLRLGLGSFQKREPIAIGFIDQLPDAPAGNYAVIEFASIFSTTSVQEKVIMRDDDKHWGIVGYFVHKSIVFGEGTKKSP</sequence>
<proteinExistence type="predicted"/>
<evidence type="ECO:0000313" key="2">
    <source>
        <dbReference type="Proteomes" id="UP001617213"/>
    </source>
</evidence>
<evidence type="ECO:0000313" key="1">
    <source>
        <dbReference type="EMBL" id="MFJ2676572.1"/>
    </source>
</evidence>
<dbReference type="Proteomes" id="UP001617213">
    <property type="component" value="Unassembled WGS sequence"/>
</dbReference>
<gene>
    <name evidence="1" type="ORF">ACIOWJ_00505</name>
</gene>
<protein>
    <submittedName>
        <fullName evidence="1">DUF4019 domain-containing protein</fullName>
    </submittedName>
</protein>
<dbReference type="RefSeq" id="WP_181643447.1">
    <property type="nucleotide sequence ID" value="NZ_JAAOWU010000006.1"/>
</dbReference>
<dbReference type="PROSITE" id="PS51257">
    <property type="entry name" value="PROKAR_LIPOPROTEIN"/>
    <property type="match status" value="1"/>
</dbReference>
<dbReference type="InterPro" id="IPR025091">
    <property type="entry name" value="DUF4019"/>
</dbReference>
<dbReference type="Pfam" id="PF13211">
    <property type="entry name" value="DUF4019"/>
    <property type="match status" value="1"/>
</dbReference>
<comment type="caution">
    <text evidence="1">The sequence shown here is derived from an EMBL/GenBank/DDBJ whole genome shotgun (WGS) entry which is preliminary data.</text>
</comment>
<organism evidence="1 2">
    <name type="scientific">Pseudomonas sivasensis</name>
    <dbReference type="NCBI Taxonomy" id="1880678"/>
    <lineage>
        <taxon>Bacteria</taxon>
        <taxon>Pseudomonadati</taxon>
        <taxon>Pseudomonadota</taxon>
        <taxon>Gammaproteobacteria</taxon>
        <taxon>Pseudomonadales</taxon>
        <taxon>Pseudomonadaceae</taxon>
        <taxon>Pseudomonas</taxon>
    </lineage>
</organism>